<sequence>FENLDIESVENKAPEPILNVGVRQGDKRIQGERLRGGPDQVYLSCLLDSEGFENLDIESVENKAPEPILNVGVRQGDKRIQGELNVNPGSQLTMEINLDPASAPIYGLLVSYMQVSDTKNLEETIVYNG</sequence>
<dbReference type="PaxDb" id="121845-A0A1S3DN80"/>
<dbReference type="Proteomes" id="UP000079169">
    <property type="component" value="Unplaced"/>
</dbReference>
<evidence type="ECO:0000313" key="1">
    <source>
        <dbReference type="Proteomes" id="UP000079169"/>
    </source>
</evidence>
<accession>A0A1S3DN80</accession>
<dbReference type="STRING" id="121845.A0A1S3DN80"/>
<feature type="non-terminal residue" evidence="2">
    <location>
        <position position="129"/>
    </location>
</feature>
<keyword evidence="1" id="KW-1185">Reference proteome</keyword>
<proteinExistence type="predicted"/>
<organism evidence="1 2">
    <name type="scientific">Diaphorina citri</name>
    <name type="common">Asian citrus psyllid</name>
    <dbReference type="NCBI Taxonomy" id="121845"/>
    <lineage>
        <taxon>Eukaryota</taxon>
        <taxon>Metazoa</taxon>
        <taxon>Ecdysozoa</taxon>
        <taxon>Arthropoda</taxon>
        <taxon>Hexapoda</taxon>
        <taxon>Insecta</taxon>
        <taxon>Pterygota</taxon>
        <taxon>Neoptera</taxon>
        <taxon>Paraneoptera</taxon>
        <taxon>Hemiptera</taxon>
        <taxon>Sternorrhyncha</taxon>
        <taxon>Psylloidea</taxon>
        <taxon>Psyllidae</taxon>
        <taxon>Diaphorininae</taxon>
        <taxon>Diaphorina</taxon>
    </lineage>
</organism>
<protein>
    <submittedName>
        <fullName evidence="2">Uncharacterized protein LOC103521525</fullName>
    </submittedName>
</protein>
<dbReference type="AlphaFoldDB" id="A0A1S3DN80"/>
<dbReference type="GeneID" id="103521525"/>
<reference evidence="2" key="1">
    <citation type="submission" date="2025-08" db="UniProtKB">
        <authorList>
            <consortium name="RefSeq"/>
        </authorList>
    </citation>
    <scope>IDENTIFICATION</scope>
</reference>
<dbReference type="RefSeq" id="XP_008484858.1">
    <property type="nucleotide sequence ID" value="XM_008486636.1"/>
</dbReference>
<evidence type="ECO:0000313" key="2">
    <source>
        <dbReference type="RefSeq" id="XP_008484858.1"/>
    </source>
</evidence>
<feature type="non-terminal residue" evidence="2">
    <location>
        <position position="1"/>
    </location>
</feature>
<gene>
    <name evidence="2" type="primary">LOC103521525</name>
</gene>
<name>A0A1S3DN80_DIACI</name>
<dbReference type="KEGG" id="dci:103521525"/>